<dbReference type="InterPro" id="IPR000157">
    <property type="entry name" value="TIR_dom"/>
</dbReference>
<feature type="compositionally biased region" description="Polar residues" evidence="5">
    <location>
        <begin position="1226"/>
        <end position="1241"/>
    </location>
</feature>
<dbReference type="EMBL" id="CM000849">
    <property type="protein sequence ID" value="KRH09363.1"/>
    <property type="molecule type" value="Genomic_DNA"/>
</dbReference>
<evidence type="ECO:0000313" key="8">
    <source>
        <dbReference type="EnsemblPlants" id="KRH09363"/>
    </source>
</evidence>
<dbReference type="Gene3D" id="3.80.10.10">
    <property type="entry name" value="Ribonuclease Inhibitor"/>
    <property type="match status" value="2"/>
</dbReference>
<dbReference type="Gene3D" id="3.40.50.10140">
    <property type="entry name" value="Toll/interleukin-1 receptor homology (TIR) domain"/>
    <property type="match status" value="1"/>
</dbReference>
<dbReference type="InterPro" id="IPR042197">
    <property type="entry name" value="Apaf_helical"/>
</dbReference>
<reference evidence="8" key="2">
    <citation type="submission" date="2018-02" db="UniProtKB">
        <authorList>
            <consortium name="EnsemblPlants"/>
        </authorList>
    </citation>
    <scope>IDENTIFICATION</scope>
    <source>
        <strain evidence="8">Williams 82</strain>
    </source>
</reference>
<dbReference type="SUPFAM" id="SSF46785">
    <property type="entry name" value="Winged helix' DNA-binding domain"/>
    <property type="match status" value="1"/>
</dbReference>
<dbReference type="SMART" id="SM00382">
    <property type="entry name" value="AAA"/>
    <property type="match status" value="1"/>
</dbReference>
<dbReference type="InterPro" id="IPR027417">
    <property type="entry name" value="P-loop_NTPase"/>
</dbReference>
<proteinExistence type="predicted"/>
<dbReference type="InterPro" id="IPR044974">
    <property type="entry name" value="Disease_R_plants"/>
</dbReference>
<dbReference type="InterPro" id="IPR058192">
    <property type="entry name" value="WHD_ROQ1-like"/>
</dbReference>
<protein>
    <recommendedName>
        <fullName evidence="6">TIR domain-containing protein</fullName>
    </recommendedName>
</protein>
<dbReference type="GO" id="GO:0006952">
    <property type="term" value="P:defense response"/>
    <property type="evidence" value="ECO:0007669"/>
    <property type="project" value="UniProtKB-KW"/>
</dbReference>
<accession>A0A0R0G194</accession>
<keyword evidence="4" id="KW-0520">NAD</keyword>
<evidence type="ECO:0000259" key="6">
    <source>
        <dbReference type="PROSITE" id="PS50104"/>
    </source>
</evidence>
<evidence type="ECO:0000256" key="2">
    <source>
        <dbReference type="ARBA" id="ARBA00022737"/>
    </source>
</evidence>
<dbReference type="PRINTS" id="PR00364">
    <property type="entry name" value="DISEASERSIST"/>
</dbReference>
<evidence type="ECO:0000256" key="5">
    <source>
        <dbReference type="SAM" id="MobiDB-lite"/>
    </source>
</evidence>
<evidence type="ECO:0000313" key="7">
    <source>
        <dbReference type="EMBL" id="KRH09363.1"/>
    </source>
</evidence>
<dbReference type="EnsemblPlants" id="KRH09363">
    <property type="protein sequence ID" value="KRH09363"/>
    <property type="gene ID" value="GLYMA_16G211400"/>
</dbReference>
<reference evidence="7" key="3">
    <citation type="submission" date="2018-07" db="EMBL/GenBank/DDBJ databases">
        <title>WGS assembly of Glycine max.</title>
        <authorList>
            <person name="Schmutz J."/>
            <person name="Cannon S."/>
            <person name="Schlueter J."/>
            <person name="Ma J."/>
            <person name="Mitros T."/>
            <person name="Nelson W."/>
            <person name="Hyten D."/>
            <person name="Song Q."/>
            <person name="Thelen J."/>
            <person name="Cheng J."/>
            <person name="Xu D."/>
            <person name="Hellsten U."/>
            <person name="May G."/>
            <person name="Yu Y."/>
            <person name="Sakurai T."/>
            <person name="Umezawa T."/>
            <person name="Bhattacharyya M."/>
            <person name="Sandhu D."/>
            <person name="Valliyodan B."/>
            <person name="Lindquist E."/>
            <person name="Peto M."/>
            <person name="Grant D."/>
            <person name="Shu S."/>
            <person name="Goodstein D."/>
            <person name="Barry K."/>
            <person name="Futrell-Griggs M."/>
            <person name="Abernathy B."/>
            <person name="Du J."/>
            <person name="Tian Z."/>
            <person name="Zhu L."/>
            <person name="Gill N."/>
            <person name="Joshi T."/>
            <person name="Libault M."/>
            <person name="Sethuraman A."/>
            <person name="Zhang X."/>
            <person name="Shinozaki K."/>
            <person name="Nguyen H."/>
            <person name="Wing R."/>
            <person name="Cregan P."/>
            <person name="Specht J."/>
            <person name="Grimwood J."/>
            <person name="Rokhsar D."/>
            <person name="Stacey G."/>
            <person name="Shoemaker R."/>
            <person name="Jackson S."/>
        </authorList>
    </citation>
    <scope>NUCLEOTIDE SEQUENCE</scope>
    <source>
        <tissue evidence="7">Callus</tissue>
    </source>
</reference>
<dbReference type="SUPFAM" id="SSF52540">
    <property type="entry name" value="P-loop containing nucleoside triphosphate hydrolases"/>
    <property type="match status" value="1"/>
</dbReference>
<dbReference type="InterPro" id="IPR002182">
    <property type="entry name" value="NB-ARC"/>
</dbReference>
<dbReference type="InterPro" id="IPR036390">
    <property type="entry name" value="WH_DNA-bd_sf"/>
</dbReference>
<evidence type="ECO:0000256" key="4">
    <source>
        <dbReference type="ARBA" id="ARBA00023027"/>
    </source>
</evidence>
<dbReference type="SMR" id="A0A0R0G194"/>
<dbReference type="FunFam" id="3.40.50.10140:FF:000007">
    <property type="entry name" value="Disease resistance protein (TIR-NBS-LRR class)"/>
    <property type="match status" value="1"/>
</dbReference>
<dbReference type="SUPFAM" id="SSF52058">
    <property type="entry name" value="L domain-like"/>
    <property type="match status" value="1"/>
</dbReference>
<organism evidence="7">
    <name type="scientific">Glycine max</name>
    <name type="common">Soybean</name>
    <name type="synonym">Glycine hispida</name>
    <dbReference type="NCBI Taxonomy" id="3847"/>
    <lineage>
        <taxon>Eukaryota</taxon>
        <taxon>Viridiplantae</taxon>
        <taxon>Streptophyta</taxon>
        <taxon>Embryophyta</taxon>
        <taxon>Tracheophyta</taxon>
        <taxon>Spermatophyta</taxon>
        <taxon>Magnoliopsida</taxon>
        <taxon>eudicotyledons</taxon>
        <taxon>Gunneridae</taxon>
        <taxon>Pentapetalae</taxon>
        <taxon>rosids</taxon>
        <taxon>fabids</taxon>
        <taxon>Fabales</taxon>
        <taxon>Fabaceae</taxon>
        <taxon>Papilionoideae</taxon>
        <taxon>50 kb inversion clade</taxon>
        <taxon>NPAAA clade</taxon>
        <taxon>indigoferoid/millettioid clade</taxon>
        <taxon>Phaseoleae</taxon>
        <taxon>Glycine</taxon>
        <taxon>Glycine subgen. Soja</taxon>
    </lineage>
</organism>
<reference evidence="7 8" key="1">
    <citation type="journal article" date="2010" name="Nature">
        <title>Genome sequence of the palaeopolyploid soybean.</title>
        <authorList>
            <person name="Schmutz J."/>
            <person name="Cannon S.B."/>
            <person name="Schlueter J."/>
            <person name="Ma J."/>
            <person name="Mitros T."/>
            <person name="Nelson W."/>
            <person name="Hyten D.L."/>
            <person name="Song Q."/>
            <person name="Thelen J.J."/>
            <person name="Cheng J."/>
            <person name="Xu D."/>
            <person name="Hellsten U."/>
            <person name="May G.D."/>
            <person name="Yu Y."/>
            <person name="Sakurai T."/>
            <person name="Umezawa T."/>
            <person name="Bhattacharyya M.K."/>
            <person name="Sandhu D."/>
            <person name="Valliyodan B."/>
            <person name="Lindquist E."/>
            <person name="Peto M."/>
            <person name="Grant D."/>
            <person name="Shu S."/>
            <person name="Goodstein D."/>
            <person name="Barry K."/>
            <person name="Futrell-Griggs M."/>
            <person name="Abernathy B."/>
            <person name="Du J."/>
            <person name="Tian Z."/>
            <person name="Zhu L."/>
            <person name="Gill N."/>
            <person name="Joshi T."/>
            <person name="Libault M."/>
            <person name="Sethuraman A."/>
            <person name="Zhang X.-C."/>
            <person name="Shinozaki K."/>
            <person name="Nguyen H.T."/>
            <person name="Wing R.A."/>
            <person name="Cregan P."/>
            <person name="Specht J."/>
            <person name="Grimwood J."/>
            <person name="Rokhsar D."/>
            <person name="Stacey G."/>
            <person name="Shoemaker R.C."/>
            <person name="Jackson S.A."/>
        </authorList>
    </citation>
    <scope>NUCLEOTIDE SEQUENCE [LARGE SCALE GENOMIC DNA]</scope>
    <source>
        <strain evidence="8">cv. Williams 82</strain>
        <tissue evidence="7">Callus</tissue>
    </source>
</reference>
<evidence type="ECO:0000256" key="1">
    <source>
        <dbReference type="ARBA" id="ARBA00022614"/>
    </source>
</evidence>
<dbReference type="PROSITE" id="PS50104">
    <property type="entry name" value="TIR"/>
    <property type="match status" value="1"/>
</dbReference>
<dbReference type="GO" id="GO:0007165">
    <property type="term" value="P:signal transduction"/>
    <property type="evidence" value="ECO:0007669"/>
    <property type="project" value="InterPro"/>
</dbReference>
<feature type="region of interest" description="Disordered" evidence="5">
    <location>
        <begin position="1226"/>
        <end position="1255"/>
    </location>
</feature>
<dbReference type="SUPFAM" id="SSF52200">
    <property type="entry name" value="Toll/Interleukin receptor TIR domain"/>
    <property type="match status" value="1"/>
</dbReference>
<dbReference type="Gramene" id="KRH09363">
    <property type="protein sequence ID" value="KRH09363"/>
    <property type="gene ID" value="GLYMA_16G211400"/>
</dbReference>
<dbReference type="PaxDb" id="3847-GLYMA16G33681.2"/>
<dbReference type="Proteomes" id="UP000008827">
    <property type="component" value="Chromosome 16"/>
</dbReference>
<dbReference type="Pfam" id="PF23286">
    <property type="entry name" value="LRR_13"/>
    <property type="match status" value="1"/>
</dbReference>
<evidence type="ECO:0000256" key="3">
    <source>
        <dbReference type="ARBA" id="ARBA00022821"/>
    </source>
</evidence>
<dbReference type="Gene3D" id="3.40.50.300">
    <property type="entry name" value="P-loop containing nucleotide triphosphate hydrolases"/>
    <property type="match status" value="1"/>
</dbReference>
<keyword evidence="2" id="KW-0677">Repeat</keyword>
<dbReference type="Gene3D" id="1.10.8.430">
    <property type="entry name" value="Helical domain of apoptotic protease-activating factors"/>
    <property type="match status" value="1"/>
</dbReference>
<feature type="domain" description="TIR" evidence="6">
    <location>
        <begin position="11"/>
        <end position="186"/>
    </location>
</feature>
<dbReference type="InterPro" id="IPR058546">
    <property type="entry name" value="RPS4B/Roq1-like_LRR"/>
</dbReference>
<dbReference type="ExpressionAtlas" id="A0A0R0G194">
    <property type="expression patterns" value="baseline and differential"/>
</dbReference>
<keyword evidence="1" id="KW-0433">Leucine-rich repeat</keyword>
<gene>
    <name evidence="7" type="ORF">GLYMA_16G211400</name>
</gene>
<keyword evidence="3" id="KW-0611">Plant defense</keyword>
<keyword evidence="9" id="KW-1185">Reference proteome</keyword>
<dbReference type="Pfam" id="PF23282">
    <property type="entry name" value="WHD_ROQ1"/>
    <property type="match status" value="1"/>
</dbReference>
<dbReference type="Pfam" id="PF00931">
    <property type="entry name" value="NB-ARC"/>
    <property type="match status" value="1"/>
</dbReference>
<dbReference type="InterPro" id="IPR035897">
    <property type="entry name" value="Toll_tir_struct_dom_sf"/>
</dbReference>
<dbReference type="InterPro" id="IPR003593">
    <property type="entry name" value="AAA+_ATPase"/>
</dbReference>
<dbReference type="PANTHER" id="PTHR11017">
    <property type="entry name" value="LEUCINE-RICH REPEAT-CONTAINING PROTEIN"/>
    <property type="match status" value="1"/>
</dbReference>
<evidence type="ECO:0000313" key="9">
    <source>
        <dbReference type="Proteomes" id="UP000008827"/>
    </source>
</evidence>
<sequence length="1288" mass="146162">MFLALLLSTSFSYDVFLSFRGSDTRYGFTGNLYNALSDRGIHTFIDEEELQRGDEIRPALVEAIKQSRMAILVFSKNYASSSFCLDELVKIMECVKAKGRLIFPIFYDVDPCHVRHQSGSYGEALAMHEERFTSSKENLKENMERLQKWKMALNQAADVSGKHYKLGNEYEHEFIGKIVKEISNKINRTPLHVADYPVGLESRVQTVKSLLEFESDTGVHIVGIYGIGGMGKTTLARAVYNSIADQFKGLCFLDDVRENATKHGLIHLQEMLLSEIVGEKDIKIGSVSKGISIIKHRLQRKKILLILDDVDKLEQLRATVGGPNWFGSGSRVIVTTRDKHLLASHGVDRKYEVEDLNEEESLELLCWNAFKDDKVDPCYKDISSQAVAYASGLPLALEVVGSLLFGKGIKEWESALEQYKKIPNKRIQDILKVSYNALEEDQQKIFLDIACCLKGYELAEVEDILCAHYGVCMKYGIGVLVDKSLIKIKNGRVTLHELIEVMGKEIDRQESPKELGKHRRLWFHKDIIQVLAENTGTSEIEIISLDFPLFEEDEEAYVEWDGEAFKKMENLKTLIIRNSHFSKGPTHLPNSLRVLEWWTYPLQDLPTDFHSNKLAICKLPRSCFTSLELSGISKKFMNLTVLNFDGTECLTQIPDISSLQNLVKLTFECCENLVAIHDSVGFLDKLKILSAFGCGKLMSFPPIKLISLEQLDLSSCSSLESFPEILGKMENITQLELKYTPLKEFPFSFRNLARLRDLVLVDCGNVQLPISIVMLPELAQIFALGCKGLLLPKQDKDEEEVSSMSSNVNCLCLSGCNLSDEYFPMVLAWFSNVKELELSCNNFTFLPECIKECHSLILLNLDNCEHLQEIRGIPPNLEYFSAGNCKSLSFCCTAMLLNQELHETGNTMFCLPGTRSPEWFEQQSIGPSLSFWFRNKFPVMDLCFVIGPMGKDSILFRPIMTINGNTMETQLTEKRCCLDFRALDYHILIIGTKYMKFGECLDKPLTKNEWNHVVVSIGIEPTPKDVIVKQTGLHVIKPESSMDDVQFTNPYKQPSFKEKQRLVDIVDCHRQFMQQQTTLVSLKPHVRQGGESFSLLPPQACKNNMNWDSNSTGITSTSSVQGYEIALQNLRLDMGVLQFVQQRKRLAILGLSQQRRMASLDLQQRRGREMVSLLSSPSLELMVSWQRRCITSVQGLQEQHLPSTIKQNFEGCNGIYEAKVSEMVECNSNDGNDNDRTSSPVEQLPMAKEDRVPSKKYQHVSNMAWDPMELEYLVHIQKINLSQTTQTL</sequence>
<dbReference type="GO" id="GO:0043531">
    <property type="term" value="F:ADP binding"/>
    <property type="evidence" value="ECO:0007669"/>
    <property type="project" value="InterPro"/>
</dbReference>
<dbReference type="AlphaFoldDB" id="A0A0R0G194"/>
<dbReference type="SMART" id="SM00255">
    <property type="entry name" value="TIR"/>
    <property type="match status" value="1"/>
</dbReference>
<dbReference type="Pfam" id="PF01582">
    <property type="entry name" value="TIR"/>
    <property type="match status" value="1"/>
</dbReference>
<dbReference type="InterPro" id="IPR032675">
    <property type="entry name" value="LRR_dom_sf"/>
</dbReference>
<dbReference type="InParanoid" id="A0A0R0G194"/>
<name>A0A0R0G194_SOYBN</name>
<dbReference type="PANTHER" id="PTHR11017:SF219">
    <property type="entry name" value="ARCHAEAL ATPASE"/>
    <property type="match status" value="1"/>
</dbReference>